<dbReference type="GO" id="GO:0004521">
    <property type="term" value="F:RNA endonuclease activity"/>
    <property type="evidence" value="ECO:0007669"/>
    <property type="project" value="TreeGrafter"/>
</dbReference>
<dbReference type="SMART" id="SM01027">
    <property type="entry name" value="Beta-Casp"/>
    <property type="match status" value="1"/>
</dbReference>
<dbReference type="InterPro" id="IPR011108">
    <property type="entry name" value="RMMBL"/>
</dbReference>
<dbReference type="CDD" id="cd16295">
    <property type="entry name" value="TTHA0252-CPSF-like_MBL-fold"/>
    <property type="match status" value="1"/>
</dbReference>
<dbReference type="InterPro" id="IPR001279">
    <property type="entry name" value="Metallo-B-lactamas"/>
</dbReference>
<evidence type="ECO:0000259" key="3">
    <source>
        <dbReference type="SMART" id="SM01027"/>
    </source>
</evidence>
<evidence type="ECO:0000256" key="1">
    <source>
        <dbReference type="ARBA" id="ARBA00022801"/>
    </source>
</evidence>
<evidence type="ECO:0000259" key="2">
    <source>
        <dbReference type="SMART" id="SM00849"/>
    </source>
</evidence>
<dbReference type="SMART" id="SM00849">
    <property type="entry name" value="Lactamase_B"/>
    <property type="match status" value="1"/>
</dbReference>
<dbReference type="InterPro" id="IPR050698">
    <property type="entry name" value="MBL"/>
</dbReference>
<dbReference type="Pfam" id="PF07521">
    <property type="entry name" value="RMMBL"/>
    <property type="match status" value="1"/>
</dbReference>
<dbReference type="PANTHER" id="PTHR11203">
    <property type="entry name" value="CLEAVAGE AND POLYADENYLATION SPECIFICITY FACTOR FAMILY MEMBER"/>
    <property type="match status" value="1"/>
</dbReference>
<dbReference type="GO" id="GO:0016787">
    <property type="term" value="F:hydrolase activity"/>
    <property type="evidence" value="ECO:0007669"/>
    <property type="project" value="UniProtKB-KW"/>
</dbReference>
<feature type="domain" description="Beta-Casp" evidence="3">
    <location>
        <begin position="249"/>
        <end position="374"/>
    </location>
</feature>
<dbReference type="Pfam" id="PF10996">
    <property type="entry name" value="Beta-Casp"/>
    <property type="match status" value="1"/>
</dbReference>
<dbReference type="InterPro" id="IPR036866">
    <property type="entry name" value="RibonucZ/Hydroxyglut_hydro"/>
</dbReference>
<dbReference type="Pfam" id="PF00753">
    <property type="entry name" value="Lactamase_B"/>
    <property type="match status" value="1"/>
</dbReference>
<dbReference type="EMBL" id="DRSQ01000085">
    <property type="protein sequence ID" value="HHE31794.1"/>
    <property type="molecule type" value="Genomic_DNA"/>
</dbReference>
<organism evidence="4">
    <name type="scientific">Chlorobaculum parvum</name>
    <dbReference type="NCBI Taxonomy" id="274539"/>
    <lineage>
        <taxon>Bacteria</taxon>
        <taxon>Pseudomonadati</taxon>
        <taxon>Chlorobiota</taxon>
        <taxon>Chlorobiia</taxon>
        <taxon>Chlorobiales</taxon>
        <taxon>Chlorobiaceae</taxon>
        <taxon>Chlorobaculum</taxon>
    </lineage>
</organism>
<dbReference type="SUPFAM" id="SSF56281">
    <property type="entry name" value="Metallo-hydrolase/oxidoreductase"/>
    <property type="match status" value="1"/>
</dbReference>
<dbReference type="Proteomes" id="UP000886058">
    <property type="component" value="Unassembled WGS sequence"/>
</dbReference>
<dbReference type="AlphaFoldDB" id="A0A7C5DK20"/>
<dbReference type="PANTHER" id="PTHR11203:SF37">
    <property type="entry name" value="INTEGRATOR COMPLEX SUBUNIT 11"/>
    <property type="match status" value="1"/>
</dbReference>
<feature type="domain" description="Metallo-beta-lactamase" evidence="2">
    <location>
        <begin position="13"/>
        <end position="240"/>
    </location>
</feature>
<dbReference type="Gene3D" id="3.40.50.10890">
    <property type="match status" value="1"/>
</dbReference>
<reference evidence="4" key="1">
    <citation type="journal article" date="2020" name="mSystems">
        <title>Genome- and Community-Level Interaction Insights into Carbon Utilization and Element Cycling Functions of Hydrothermarchaeota in Hydrothermal Sediment.</title>
        <authorList>
            <person name="Zhou Z."/>
            <person name="Liu Y."/>
            <person name="Xu W."/>
            <person name="Pan J."/>
            <person name="Luo Z.H."/>
            <person name="Li M."/>
        </authorList>
    </citation>
    <scope>NUCLEOTIDE SEQUENCE [LARGE SCALE GENOMIC DNA]</scope>
    <source>
        <strain evidence="4">HyVt-633</strain>
    </source>
</reference>
<comment type="caution">
    <text evidence="4">The sequence shown here is derived from an EMBL/GenBank/DDBJ whole genome shotgun (WGS) entry which is preliminary data.</text>
</comment>
<evidence type="ECO:0000313" key="4">
    <source>
        <dbReference type="EMBL" id="HHE31794.1"/>
    </source>
</evidence>
<proteinExistence type="predicted"/>
<name>A0A7C5DK20_9CHLB</name>
<gene>
    <name evidence="4" type="ORF">ENL07_03985</name>
</gene>
<protein>
    <submittedName>
        <fullName evidence="4">MBL fold metallo-hydrolase</fullName>
    </submittedName>
</protein>
<dbReference type="Gene3D" id="3.60.15.10">
    <property type="entry name" value="Ribonuclease Z/Hydroxyacylglutathione hydrolase-like"/>
    <property type="match status" value="1"/>
</dbReference>
<sequence length="474" mass="53199">MEIEFYGATRRVTGSCHILRVGNFTVLLDCGLVQGSRDVEALNREPFPFDPHEIDAVVLSHGHIDHSGRLPQLVTRGFKGSIYTHHGTIDLCRVLLRDSAMLSEHDARFMRKHGHKNAEPLYTVDEALQCVRTMTGMRYGERREILPGIAVTLYDAGHILASAFVKLEITEDDKTRTVVFSGDLGQYGSPILNDPEAIGEADTVIVESTYGDRLHRDFDKTLAELGEIIENACRDCGNILIPAFSIGRSQEVLYLFGEHYHEWELDKWQVFLDSPMAIEASRIYWHYDELWDAEARLFRRHLSCMPPIENLHLTGRVEQSMKINELHQGAIIIAGSGMCNGGRIVHHLKRNIERPECHLIITGFQAEGTLGREIVEGSKEVSLHGRMYRVQAQLHTVGGLSAHGDRNDLVHWLKTRAGAPQVMIVHGEDGAKQSFQGFLHDELAVDALIPKPGDRLDLLSNELSLAEPDTEENT</sequence>
<dbReference type="InterPro" id="IPR022712">
    <property type="entry name" value="Beta_Casp"/>
</dbReference>
<keyword evidence="1" id="KW-0378">Hydrolase</keyword>
<accession>A0A7C5DK20</accession>